<name>A0A810MRT7_9ACTN</name>
<evidence type="ECO:0000313" key="6">
    <source>
        <dbReference type="EMBL" id="BCJ63652.1"/>
    </source>
</evidence>
<feature type="region of interest" description="Disordered" evidence="4">
    <location>
        <begin position="53"/>
        <end position="72"/>
    </location>
</feature>
<evidence type="ECO:0000256" key="3">
    <source>
        <dbReference type="ARBA" id="ARBA00022729"/>
    </source>
</evidence>
<dbReference type="GO" id="GO:0030246">
    <property type="term" value="F:carbohydrate binding"/>
    <property type="evidence" value="ECO:0007669"/>
    <property type="project" value="UniProtKB-ARBA"/>
</dbReference>
<dbReference type="SUPFAM" id="SSF53822">
    <property type="entry name" value="Periplasmic binding protein-like I"/>
    <property type="match status" value="1"/>
</dbReference>
<dbReference type="GO" id="GO:0030313">
    <property type="term" value="C:cell envelope"/>
    <property type="evidence" value="ECO:0007669"/>
    <property type="project" value="UniProtKB-SubCell"/>
</dbReference>
<accession>A0A810MRT7</accession>
<feature type="domain" description="Periplasmic binding protein" evidence="5">
    <location>
        <begin position="85"/>
        <end position="339"/>
    </location>
</feature>
<feature type="region of interest" description="Disordered" evidence="4">
    <location>
        <begin position="1"/>
        <end position="26"/>
    </location>
</feature>
<dbReference type="EMBL" id="AP023359">
    <property type="protein sequence ID" value="BCJ63652.1"/>
    <property type="molecule type" value="Genomic_DNA"/>
</dbReference>
<evidence type="ECO:0000256" key="1">
    <source>
        <dbReference type="ARBA" id="ARBA00004196"/>
    </source>
</evidence>
<evidence type="ECO:0000256" key="2">
    <source>
        <dbReference type="ARBA" id="ARBA00007639"/>
    </source>
</evidence>
<comment type="similarity">
    <text evidence="2">Belongs to the bacterial solute-binding protein 2 family.</text>
</comment>
<gene>
    <name evidence="6" type="ORF">Prubr_06730</name>
</gene>
<keyword evidence="7" id="KW-1185">Reference proteome</keyword>
<dbReference type="InterPro" id="IPR025997">
    <property type="entry name" value="SBP_2_dom"/>
</dbReference>
<reference evidence="6" key="1">
    <citation type="submission" date="2020-08" db="EMBL/GenBank/DDBJ databases">
        <title>Whole genome shotgun sequence of Polymorphospora rubra NBRC 101157.</title>
        <authorList>
            <person name="Komaki H."/>
            <person name="Tamura T."/>
        </authorList>
    </citation>
    <scope>NUCLEOTIDE SEQUENCE</scope>
    <source>
        <strain evidence="6">NBRC 101157</strain>
    </source>
</reference>
<proteinExistence type="inferred from homology"/>
<evidence type="ECO:0000313" key="7">
    <source>
        <dbReference type="Proteomes" id="UP000680866"/>
    </source>
</evidence>
<organism evidence="6 7">
    <name type="scientific">Polymorphospora rubra</name>
    <dbReference type="NCBI Taxonomy" id="338584"/>
    <lineage>
        <taxon>Bacteria</taxon>
        <taxon>Bacillati</taxon>
        <taxon>Actinomycetota</taxon>
        <taxon>Actinomycetes</taxon>
        <taxon>Micromonosporales</taxon>
        <taxon>Micromonosporaceae</taxon>
        <taxon>Polymorphospora</taxon>
    </lineage>
</organism>
<sequence>MADPARRPIGDHHAHPTTLEERMSSRTRVKAVTRGAAALLAVTLFATACGGGGGSDDGPSDPIAGRPTPTDQAADGEVRIAMIGFANNPYWVNVKAGADYANRVLSDKDGSVTWIVAGENIDVQTVSSAIRAADAQGYDGVGFFIAGEGNCADIQTLSGKGKKVGAYNTLFDCVEGSGGTVNYAQEQYKAGQLAAEEMIKASNGQTGKVGIIVSQFTAPGSEQRRQGFVDGLAGSNLTPVSQGVEARDSASNTFTAAQNYLQSNADLLGIYATAGGPFGAAQAVAAAGKQDTVKVIGYDISTENIAAIKDGSMYGVIGQDAFGQGYNVAIELFNAAVTGQNPSPVAQEANAPFVTAENLAEHDPSVLPLGAVGAS</sequence>
<dbReference type="AlphaFoldDB" id="A0A810MRT7"/>
<dbReference type="KEGG" id="pry:Prubr_06730"/>
<dbReference type="PANTHER" id="PTHR46847:SF1">
    <property type="entry name" value="D-ALLOSE-BINDING PERIPLASMIC PROTEIN-RELATED"/>
    <property type="match status" value="1"/>
</dbReference>
<dbReference type="PANTHER" id="PTHR46847">
    <property type="entry name" value="D-ALLOSE-BINDING PERIPLASMIC PROTEIN-RELATED"/>
    <property type="match status" value="1"/>
</dbReference>
<feature type="compositionally biased region" description="Basic and acidic residues" evidence="4">
    <location>
        <begin position="1"/>
        <end position="24"/>
    </location>
</feature>
<evidence type="ECO:0000256" key="4">
    <source>
        <dbReference type="SAM" id="MobiDB-lite"/>
    </source>
</evidence>
<comment type="subcellular location">
    <subcellularLocation>
        <location evidence="1">Cell envelope</location>
    </subcellularLocation>
</comment>
<dbReference type="Pfam" id="PF13407">
    <property type="entry name" value="Peripla_BP_4"/>
    <property type="match status" value="1"/>
</dbReference>
<protein>
    <recommendedName>
        <fullName evidence="5">Periplasmic binding protein domain-containing protein</fullName>
    </recommendedName>
</protein>
<keyword evidence="3" id="KW-0732">Signal</keyword>
<dbReference type="InterPro" id="IPR028082">
    <property type="entry name" value="Peripla_BP_I"/>
</dbReference>
<dbReference type="Gene3D" id="3.40.50.2300">
    <property type="match status" value="2"/>
</dbReference>
<dbReference type="Proteomes" id="UP000680866">
    <property type="component" value="Chromosome"/>
</dbReference>
<evidence type="ECO:0000259" key="5">
    <source>
        <dbReference type="Pfam" id="PF13407"/>
    </source>
</evidence>